<evidence type="ECO:0000313" key="4">
    <source>
        <dbReference type="Proteomes" id="UP001501697"/>
    </source>
</evidence>
<dbReference type="NCBIfam" id="NF009154">
    <property type="entry name" value="PRK12497.3-3"/>
    <property type="match status" value="1"/>
</dbReference>
<dbReference type="Gene3D" id="3.40.1350.10">
    <property type="match status" value="1"/>
</dbReference>
<evidence type="ECO:0000256" key="1">
    <source>
        <dbReference type="ARBA" id="ARBA00006738"/>
    </source>
</evidence>
<dbReference type="NCBIfam" id="TIGR00252">
    <property type="entry name" value="YraN family protein"/>
    <property type="match status" value="1"/>
</dbReference>
<gene>
    <name evidence="3" type="ORF">GCM10022200_06590</name>
</gene>
<keyword evidence="4" id="KW-1185">Reference proteome</keyword>
<dbReference type="Pfam" id="PF02021">
    <property type="entry name" value="UPF0102"/>
    <property type="match status" value="1"/>
</dbReference>
<accession>A0ABP7A8J8</accession>
<proteinExistence type="inferred from homology"/>
<dbReference type="PANTHER" id="PTHR34039">
    <property type="entry name" value="UPF0102 PROTEIN YRAN"/>
    <property type="match status" value="1"/>
</dbReference>
<dbReference type="NCBIfam" id="NF009150">
    <property type="entry name" value="PRK12497.1-3"/>
    <property type="match status" value="1"/>
</dbReference>
<dbReference type="InterPro" id="IPR003509">
    <property type="entry name" value="UPF0102_YraN-like"/>
</dbReference>
<dbReference type="InterPro" id="IPR011335">
    <property type="entry name" value="Restrct_endonuc-II-like"/>
</dbReference>
<dbReference type="InterPro" id="IPR011856">
    <property type="entry name" value="tRNA_endonuc-like_dom_sf"/>
</dbReference>
<dbReference type="CDD" id="cd20736">
    <property type="entry name" value="PoNe_Nuclease"/>
    <property type="match status" value="1"/>
</dbReference>
<dbReference type="RefSeq" id="WP_344736439.1">
    <property type="nucleotide sequence ID" value="NZ_BAAAYU010000001.1"/>
</dbReference>
<name>A0ABP7A8J8_9MICO</name>
<dbReference type="SUPFAM" id="SSF52980">
    <property type="entry name" value="Restriction endonuclease-like"/>
    <property type="match status" value="1"/>
</dbReference>
<sequence length="122" mass="13746">MRAKDVLGRAGEDRAVAHLIENGYRVVERNWRCPAGEIDVVAETDTVIAIVEVKTRRSELYGHPLEAIDARKRARLWRLACTWAAQHPHRLLGRRLRIDAIAIVGDDPAAGRLEHLTDIEVP</sequence>
<organism evidence="3 4">
    <name type="scientific">Microbacterium awajiense</name>
    <dbReference type="NCBI Taxonomy" id="415214"/>
    <lineage>
        <taxon>Bacteria</taxon>
        <taxon>Bacillati</taxon>
        <taxon>Actinomycetota</taxon>
        <taxon>Actinomycetes</taxon>
        <taxon>Micrococcales</taxon>
        <taxon>Microbacteriaceae</taxon>
        <taxon>Microbacterium</taxon>
    </lineage>
</organism>
<evidence type="ECO:0000313" key="3">
    <source>
        <dbReference type="EMBL" id="GAA3626904.1"/>
    </source>
</evidence>
<dbReference type="EMBL" id="BAAAYU010000001">
    <property type="protein sequence ID" value="GAA3626904.1"/>
    <property type="molecule type" value="Genomic_DNA"/>
</dbReference>
<dbReference type="Proteomes" id="UP001501697">
    <property type="component" value="Unassembled WGS sequence"/>
</dbReference>
<comment type="caution">
    <text evidence="3">The sequence shown here is derived from an EMBL/GenBank/DDBJ whole genome shotgun (WGS) entry which is preliminary data.</text>
</comment>
<dbReference type="HAMAP" id="MF_00048">
    <property type="entry name" value="UPF0102"/>
    <property type="match status" value="1"/>
</dbReference>
<comment type="similarity">
    <text evidence="1 2">Belongs to the UPF0102 family.</text>
</comment>
<reference evidence="4" key="1">
    <citation type="journal article" date="2019" name="Int. J. Syst. Evol. Microbiol.">
        <title>The Global Catalogue of Microorganisms (GCM) 10K type strain sequencing project: providing services to taxonomists for standard genome sequencing and annotation.</title>
        <authorList>
            <consortium name="The Broad Institute Genomics Platform"/>
            <consortium name="The Broad Institute Genome Sequencing Center for Infectious Disease"/>
            <person name="Wu L."/>
            <person name="Ma J."/>
        </authorList>
    </citation>
    <scope>NUCLEOTIDE SEQUENCE [LARGE SCALE GENOMIC DNA]</scope>
    <source>
        <strain evidence="4">JCM 16544</strain>
    </source>
</reference>
<evidence type="ECO:0000256" key="2">
    <source>
        <dbReference type="HAMAP-Rule" id="MF_00048"/>
    </source>
</evidence>
<dbReference type="PANTHER" id="PTHR34039:SF1">
    <property type="entry name" value="UPF0102 PROTEIN YRAN"/>
    <property type="match status" value="1"/>
</dbReference>
<protein>
    <recommendedName>
        <fullName evidence="2">UPF0102 protein GCM10022200_06590</fullName>
    </recommendedName>
</protein>